<gene>
    <name evidence="2" type="ORF">M430DRAFT_213141</name>
</gene>
<accession>A0A2T3B8E0</accession>
<evidence type="ECO:0008006" key="4">
    <source>
        <dbReference type="Google" id="ProtNLM"/>
    </source>
</evidence>
<protein>
    <recommendedName>
        <fullName evidence="4">Secreted protein</fullName>
    </recommendedName>
</protein>
<feature type="chain" id="PRO_5015524352" description="Secreted protein" evidence="1">
    <location>
        <begin position="18"/>
        <end position="170"/>
    </location>
</feature>
<proteinExistence type="predicted"/>
<dbReference type="GeneID" id="36572575"/>
<keyword evidence="1" id="KW-0732">Signal</keyword>
<reference evidence="2 3" key="1">
    <citation type="journal article" date="2018" name="New Phytol.">
        <title>Comparative genomics and transcriptomics depict ericoid mycorrhizal fungi as versatile saprotrophs and plant mutualists.</title>
        <authorList>
            <person name="Martino E."/>
            <person name="Morin E."/>
            <person name="Grelet G.A."/>
            <person name="Kuo A."/>
            <person name="Kohler A."/>
            <person name="Daghino S."/>
            <person name="Barry K.W."/>
            <person name="Cichocki N."/>
            <person name="Clum A."/>
            <person name="Dockter R.B."/>
            <person name="Hainaut M."/>
            <person name="Kuo R.C."/>
            <person name="LaButti K."/>
            <person name="Lindahl B.D."/>
            <person name="Lindquist E.A."/>
            <person name="Lipzen A."/>
            <person name="Khouja H.R."/>
            <person name="Magnuson J."/>
            <person name="Murat C."/>
            <person name="Ohm R.A."/>
            <person name="Singer S.W."/>
            <person name="Spatafora J.W."/>
            <person name="Wang M."/>
            <person name="Veneault-Fourrey C."/>
            <person name="Henrissat B."/>
            <person name="Grigoriev I.V."/>
            <person name="Martin F.M."/>
            <person name="Perotto S."/>
        </authorList>
    </citation>
    <scope>NUCLEOTIDE SEQUENCE [LARGE SCALE GENOMIC DNA]</scope>
    <source>
        <strain evidence="2 3">ATCC 22711</strain>
    </source>
</reference>
<dbReference type="InParanoid" id="A0A2T3B8E0"/>
<sequence>MMLCLCLLWGSWKCRDGGPGLRAVAGYRVLVWLRDAKDAGQRTVLPHYACESSKIDTTSPGVGPQSNSCVGLGMGWATRRGAYARAVIVIDLPSSRPSRWDWTPGEMGKKDRANFPTVLSSIRGRVCRDQSPFYRSGNREGVVDYRHGFFEGAKGGRRGRSARRSARRRE</sequence>
<feature type="signal peptide" evidence="1">
    <location>
        <begin position="1"/>
        <end position="17"/>
    </location>
</feature>
<name>A0A2T3B8E0_AMORE</name>
<organism evidence="2 3">
    <name type="scientific">Amorphotheca resinae ATCC 22711</name>
    <dbReference type="NCBI Taxonomy" id="857342"/>
    <lineage>
        <taxon>Eukaryota</taxon>
        <taxon>Fungi</taxon>
        <taxon>Dikarya</taxon>
        <taxon>Ascomycota</taxon>
        <taxon>Pezizomycotina</taxon>
        <taxon>Leotiomycetes</taxon>
        <taxon>Helotiales</taxon>
        <taxon>Amorphothecaceae</taxon>
        <taxon>Amorphotheca</taxon>
    </lineage>
</organism>
<dbReference type="AlphaFoldDB" id="A0A2T3B8E0"/>
<dbReference type="Proteomes" id="UP000241818">
    <property type="component" value="Unassembled WGS sequence"/>
</dbReference>
<dbReference type="EMBL" id="KZ679008">
    <property type="protein sequence ID" value="PSS23097.1"/>
    <property type="molecule type" value="Genomic_DNA"/>
</dbReference>
<evidence type="ECO:0000313" key="2">
    <source>
        <dbReference type="EMBL" id="PSS23097.1"/>
    </source>
</evidence>
<evidence type="ECO:0000313" key="3">
    <source>
        <dbReference type="Proteomes" id="UP000241818"/>
    </source>
</evidence>
<evidence type="ECO:0000256" key="1">
    <source>
        <dbReference type="SAM" id="SignalP"/>
    </source>
</evidence>
<dbReference type="RefSeq" id="XP_024723143.1">
    <property type="nucleotide sequence ID" value="XM_024864494.1"/>
</dbReference>
<keyword evidence="3" id="KW-1185">Reference proteome</keyword>